<name>A0A022R811_ERYGU</name>
<evidence type="ECO:0000256" key="2">
    <source>
        <dbReference type="ARBA" id="ARBA00022771"/>
    </source>
</evidence>
<keyword evidence="3" id="KW-0862">Zinc</keyword>
<organism evidence="5 6">
    <name type="scientific">Erythranthe guttata</name>
    <name type="common">Yellow monkey flower</name>
    <name type="synonym">Mimulus guttatus</name>
    <dbReference type="NCBI Taxonomy" id="4155"/>
    <lineage>
        <taxon>Eukaryota</taxon>
        <taxon>Viridiplantae</taxon>
        <taxon>Streptophyta</taxon>
        <taxon>Embryophyta</taxon>
        <taxon>Tracheophyta</taxon>
        <taxon>Spermatophyta</taxon>
        <taxon>Magnoliopsida</taxon>
        <taxon>eudicotyledons</taxon>
        <taxon>Gunneridae</taxon>
        <taxon>Pentapetalae</taxon>
        <taxon>asterids</taxon>
        <taxon>lamiids</taxon>
        <taxon>Lamiales</taxon>
        <taxon>Phrymaceae</taxon>
        <taxon>Erythranthe</taxon>
    </lineage>
</organism>
<dbReference type="Pfam" id="PF00628">
    <property type="entry name" value="PHD"/>
    <property type="match status" value="1"/>
</dbReference>
<keyword evidence="6" id="KW-1185">Reference proteome</keyword>
<keyword evidence="1" id="KW-0479">Metal-binding</keyword>
<dbReference type="InterPro" id="IPR013083">
    <property type="entry name" value="Znf_RING/FYVE/PHD"/>
</dbReference>
<dbReference type="EMBL" id="KI630593">
    <property type="protein sequence ID" value="EYU35863.1"/>
    <property type="molecule type" value="Genomic_DNA"/>
</dbReference>
<evidence type="ECO:0000259" key="4">
    <source>
        <dbReference type="Pfam" id="PF00628"/>
    </source>
</evidence>
<gene>
    <name evidence="5" type="ORF">MIMGU_mgv1a017075mg</name>
</gene>
<dbReference type="InterPro" id="IPR019787">
    <property type="entry name" value="Znf_PHD-finger"/>
</dbReference>
<dbReference type="InterPro" id="IPR011011">
    <property type="entry name" value="Znf_FYVE_PHD"/>
</dbReference>
<keyword evidence="2" id="KW-0863">Zinc-finger</keyword>
<reference evidence="5 6" key="1">
    <citation type="journal article" date="2013" name="Proc. Natl. Acad. Sci. U.S.A.">
        <title>Fine-scale variation in meiotic recombination in Mimulus inferred from population shotgun sequencing.</title>
        <authorList>
            <person name="Hellsten U."/>
            <person name="Wright K.M."/>
            <person name="Jenkins J."/>
            <person name="Shu S."/>
            <person name="Yuan Y."/>
            <person name="Wessler S.R."/>
            <person name="Schmutz J."/>
            <person name="Willis J.H."/>
            <person name="Rokhsar D.S."/>
        </authorList>
    </citation>
    <scope>NUCLEOTIDE SEQUENCE [LARGE SCALE GENOMIC DNA]</scope>
    <source>
        <strain evidence="6">cv. DUN x IM62</strain>
    </source>
</reference>
<dbReference type="AlphaFoldDB" id="A0A022R811"/>
<dbReference type="PANTHER" id="PTHR47162">
    <property type="entry name" value="OS02G0192300 PROTEIN"/>
    <property type="match status" value="1"/>
</dbReference>
<accession>A0A022R811</accession>
<dbReference type="GO" id="GO:0008270">
    <property type="term" value="F:zinc ion binding"/>
    <property type="evidence" value="ECO:0007669"/>
    <property type="project" value="UniProtKB-KW"/>
</dbReference>
<feature type="domain" description="PHD-type" evidence="4">
    <location>
        <begin position="14"/>
        <end position="50"/>
    </location>
</feature>
<dbReference type="Proteomes" id="UP000030748">
    <property type="component" value="Unassembled WGS sequence"/>
</dbReference>
<evidence type="ECO:0000313" key="5">
    <source>
        <dbReference type="EMBL" id="EYU35863.1"/>
    </source>
</evidence>
<dbReference type="PhylomeDB" id="A0A022R811"/>
<sequence>MTIPTSMWHSGKGQTQAVLPCDKSDAEYHTYCLRPPVASVRQGSWFCPCCAVDKNIDRDSPSTKTSIGQEQNKLKRDFINFCINYFLGIVRADN</sequence>
<evidence type="ECO:0000313" key="6">
    <source>
        <dbReference type="Proteomes" id="UP000030748"/>
    </source>
</evidence>
<evidence type="ECO:0000256" key="1">
    <source>
        <dbReference type="ARBA" id="ARBA00022723"/>
    </source>
</evidence>
<protein>
    <recommendedName>
        <fullName evidence="4">PHD-type domain-containing protein</fullName>
    </recommendedName>
</protein>
<dbReference type="SUPFAM" id="SSF57903">
    <property type="entry name" value="FYVE/PHD zinc finger"/>
    <property type="match status" value="1"/>
</dbReference>
<evidence type="ECO:0000256" key="3">
    <source>
        <dbReference type="ARBA" id="ARBA00022833"/>
    </source>
</evidence>
<dbReference type="Gene3D" id="3.30.40.10">
    <property type="entry name" value="Zinc/RING finger domain, C3HC4 (zinc finger)"/>
    <property type="match status" value="1"/>
</dbReference>
<dbReference type="STRING" id="4155.A0A022R811"/>
<proteinExistence type="predicted"/>
<dbReference type="PANTHER" id="PTHR47162:SF10">
    <property type="entry name" value="METHYL-CPG-BINDING DOMAIN-CONTAINING PROTEIN 9 ISOFORM X1"/>
    <property type="match status" value="1"/>
</dbReference>